<accession>A0A8H7PRE9</accession>
<comment type="caution">
    <text evidence="15">The sequence shown here is derived from an EMBL/GenBank/DDBJ whole genome shotgun (WGS) entry which is preliminary data.</text>
</comment>
<feature type="compositionally biased region" description="Basic and acidic residues" evidence="11">
    <location>
        <begin position="898"/>
        <end position="909"/>
    </location>
</feature>
<evidence type="ECO:0000256" key="7">
    <source>
        <dbReference type="ARBA" id="ARBA00022853"/>
    </source>
</evidence>
<keyword evidence="9" id="KW-0010">Activator</keyword>
<dbReference type="InterPro" id="IPR000330">
    <property type="entry name" value="SNF2_N"/>
</dbReference>
<comment type="subcellular location">
    <subcellularLocation>
        <location evidence="1">Nucleus</location>
    </subcellularLocation>
</comment>
<name>A0A8H7PRE9_9FUNG</name>
<dbReference type="InterPro" id="IPR014012">
    <property type="entry name" value="HSA_dom"/>
</dbReference>
<dbReference type="PROSITE" id="PS51204">
    <property type="entry name" value="HSA"/>
    <property type="match status" value="1"/>
</dbReference>
<evidence type="ECO:0000259" key="12">
    <source>
        <dbReference type="PROSITE" id="PS51192"/>
    </source>
</evidence>
<comment type="similarity">
    <text evidence="2">Belongs to the SNF2/RAD54 helicase family. SWR1 subfamily.</text>
</comment>
<dbReference type="CDD" id="cd18793">
    <property type="entry name" value="SF2_C_SNF"/>
    <property type="match status" value="1"/>
</dbReference>
<feature type="compositionally biased region" description="Acidic residues" evidence="11">
    <location>
        <begin position="871"/>
        <end position="897"/>
    </location>
</feature>
<dbReference type="Gene3D" id="3.40.50.10810">
    <property type="entry name" value="Tandem AAA-ATPase domain"/>
    <property type="match status" value="1"/>
</dbReference>
<evidence type="ECO:0000256" key="5">
    <source>
        <dbReference type="ARBA" id="ARBA00022806"/>
    </source>
</evidence>
<evidence type="ECO:0000256" key="6">
    <source>
        <dbReference type="ARBA" id="ARBA00022840"/>
    </source>
</evidence>
<evidence type="ECO:0000256" key="9">
    <source>
        <dbReference type="ARBA" id="ARBA00023159"/>
    </source>
</evidence>
<feature type="region of interest" description="Disordered" evidence="11">
    <location>
        <begin position="547"/>
        <end position="710"/>
    </location>
</feature>
<evidence type="ECO:0000256" key="10">
    <source>
        <dbReference type="ARBA" id="ARBA00023242"/>
    </source>
</evidence>
<protein>
    <recommendedName>
        <fullName evidence="17">Helicase SWR1</fullName>
    </recommendedName>
</protein>
<gene>
    <name evidence="15" type="ORF">INT44_001562</name>
</gene>
<dbReference type="SMART" id="SM00487">
    <property type="entry name" value="DEXDc"/>
    <property type="match status" value="1"/>
</dbReference>
<dbReference type="InterPro" id="IPR049730">
    <property type="entry name" value="SNF2/RAD54-like_C"/>
</dbReference>
<proteinExistence type="inferred from homology"/>
<feature type="compositionally biased region" description="Basic and acidic residues" evidence="11">
    <location>
        <begin position="853"/>
        <end position="870"/>
    </location>
</feature>
<dbReference type="GO" id="GO:0005524">
    <property type="term" value="F:ATP binding"/>
    <property type="evidence" value="ECO:0007669"/>
    <property type="project" value="UniProtKB-KW"/>
</dbReference>
<evidence type="ECO:0000256" key="3">
    <source>
        <dbReference type="ARBA" id="ARBA00022741"/>
    </source>
</evidence>
<feature type="compositionally biased region" description="Low complexity" evidence="11">
    <location>
        <begin position="91"/>
        <end position="104"/>
    </location>
</feature>
<dbReference type="GO" id="GO:0042393">
    <property type="term" value="F:histone binding"/>
    <property type="evidence" value="ECO:0007669"/>
    <property type="project" value="TreeGrafter"/>
</dbReference>
<feature type="region of interest" description="Disordered" evidence="11">
    <location>
        <begin position="1"/>
        <end position="214"/>
    </location>
</feature>
<evidence type="ECO:0000256" key="2">
    <source>
        <dbReference type="ARBA" id="ARBA00009220"/>
    </source>
</evidence>
<feature type="compositionally biased region" description="Polar residues" evidence="11">
    <location>
        <begin position="67"/>
        <end position="82"/>
    </location>
</feature>
<evidence type="ECO:0000256" key="8">
    <source>
        <dbReference type="ARBA" id="ARBA00023125"/>
    </source>
</evidence>
<dbReference type="PANTHER" id="PTHR45685:SF1">
    <property type="entry name" value="HELICASE SRCAP"/>
    <property type="match status" value="1"/>
</dbReference>
<dbReference type="SMART" id="SM00490">
    <property type="entry name" value="HELICc"/>
    <property type="match status" value="1"/>
</dbReference>
<feature type="compositionally biased region" description="Polar residues" evidence="11">
    <location>
        <begin position="105"/>
        <end position="126"/>
    </location>
</feature>
<keyword evidence="6" id="KW-0067">ATP-binding</keyword>
<feature type="compositionally biased region" description="Low complexity" evidence="11">
    <location>
        <begin position="681"/>
        <end position="696"/>
    </location>
</feature>
<dbReference type="GO" id="GO:0003677">
    <property type="term" value="F:DNA binding"/>
    <property type="evidence" value="ECO:0007669"/>
    <property type="project" value="UniProtKB-KW"/>
</dbReference>
<feature type="compositionally biased region" description="Acidic residues" evidence="11">
    <location>
        <begin position="572"/>
        <end position="581"/>
    </location>
</feature>
<evidence type="ECO:0000256" key="11">
    <source>
        <dbReference type="SAM" id="MobiDB-lite"/>
    </source>
</evidence>
<dbReference type="InterPro" id="IPR014001">
    <property type="entry name" value="Helicase_ATP-bd"/>
</dbReference>
<dbReference type="Gene3D" id="3.40.50.300">
    <property type="entry name" value="P-loop containing nucleotide triphosphate hydrolases"/>
    <property type="match status" value="1"/>
</dbReference>
<evidence type="ECO:0000313" key="15">
    <source>
        <dbReference type="EMBL" id="KAG2178410.1"/>
    </source>
</evidence>
<keyword evidence="4" id="KW-0378">Hydrolase</keyword>
<feature type="compositionally biased region" description="Acidic residues" evidence="11">
    <location>
        <begin position="755"/>
        <end position="789"/>
    </location>
</feature>
<dbReference type="InterPro" id="IPR001650">
    <property type="entry name" value="Helicase_C-like"/>
</dbReference>
<dbReference type="GO" id="GO:0006338">
    <property type="term" value="P:chromatin remodeling"/>
    <property type="evidence" value="ECO:0007669"/>
    <property type="project" value="TreeGrafter"/>
</dbReference>
<dbReference type="OrthoDB" id="372624at2759"/>
<evidence type="ECO:0000259" key="13">
    <source>
        <dbReference type="PROSITE" id="PS51194"/>
    </source>
</evidence>
<keyword evidence="5" id="KW-0347">Helicase</keyword>
<feature type="compositionally biased region" description="Polar residues" evidence="11">
    <location>
        <begin position="1756"/>
        <end position="1767"/>
    </location>
</feature>
<dbReference type="Pfam" id="PF07529">
    <property type="entry name" value="HSA"/>
    <property type="match status" value="1"/>
</dbReference>
<dbReference type="InterPro" id="IPR050520">
    <property type="entry name" value="INO80/SWR1_helicase"/>
</dbReference>
<dbReference type="Proteomes" id="UP000612746">
    <property type="component" value="Unassembled WGS sequence"/>
</dbReference>
<feature type="compositionally biased region" description="Polar residues" evidence="11">
    <location>
        <begin position="930"/>
        <end position="943"/>
    </location>
</feature>
<feature type="compositionally biased region" description="Acidic residues" evidence="11">
    <location>
        <begin position="832"/>
        <end position="852"/>
    </location>
</feature>
<evidence type="ECO:0000256" key="4">
    <source>
        <dbReference type="ARBA" id="ARBA00022801"/>
    </source>
</evidence>
<dbReference type="FunFam" id="1.20.120.850:FF:000012">
    <property type="entry name" value="protein PHOTOPERIOD-INDEPENDENT EARLY FLOWERING 1 isoform X3"/>
    <property type="match status" value="1"/>
</dbReference>
<keyword evidence="16" id="KW-1185">Reference proteome</keyword>
<evidence type="ECO:0000256" key="1">
    <source>
        <dbReference type="ARBA" id="ARBA00004123"/>
    </source>
</evidence>
<dbReference type="GO" id="GO:0016887">
    <property type="term" value="F:ATP hydrolysis activity"/>
    <property type="evidence" value="ECO:0007669"/>
    <property type="project" value="TreeGrafter"/>
</dbReference>
<evidence type="ECO:0008006" key="17">
    <source>
        <dbReference type="Google" id="ProtNLM"/>
    </source>
</evidence>
<dbReference type="Pfam" id="PF00271">
    <property type="entry name" value="Helicase_C"/>
    <property type="match status" value="1"/>
</dbReference>
<dbReference type="SMART" id="SM00573">
    <property type="entry name" value="HSA"/>
    <property type="match status" value="1"/>
</dbReference>
<feature type="compositionally biased region" description="Polar residues" evidence="11">
    <location>
        <begin position="1"/>
        <end position="15"/>
    </location>
</feature>
<keyword evidence="3" id="KW-0547">Nucleotide-binding</keyword>
<dbReference type="Pfam" id="PF00176">
    <property type="entry name" value="SNF2-rel_dom"/>
    <property type="match status" value="1"/>
</dbReference>
<feature type="compositionally biased region" description="Low complexity" evidence="11">
    <location>
        <begin position="944"/>
        <end position="954"/>
    </location>
</feature>
<dbReference type="PANTHER" id="PTHR45685">
    <property type="entry name" value="HELICASE SRCAP-RELATED"/>
    <property type="match status" value="1"/>
</dbReference>
<dbReference type="EMBL" id="JAEPRA010000011">
    <property type="protein sequence ID" value="KAG2178410.1"/>
    <property type="molecule type" value="Genomic_DNA"/>
</dbReference>
<evidence type="ECO:0000313" key="16">
    <source>
        <dbReference type="Proteomes" id="UP000612746"/>
    </source>
</evidence>
<dbReference type="FunFam" id="3.40.50.10810:FF:000005">
    <property type="entry name" value="Photoperiod-independent early flowering 1"/>
    <property type="match status" value="1"/>
</dbReference>
<keyword evidence="7" id="KW-0156">Chromatin regulator</keyword>
<feature type="compositionally biased region" description="Acidic residues" evidence="11">
    <location>
        <begin position="600"/>
        <end position="618"/>
    </location>
</feature>
<feature type="domain" description="Helicase C-terminal" evidence="13">
    <location>
        <begin position="1527"/>
        <end position="1677"/>
    </location>
</feature>
<feature type="compositionally biased region" description="Basic and acidic residues" evidence="11">
    <location>
        <begin position="811"/>
        <end position="831"/>
    </location>
</feature>
<dbReference type="InterPro" id="IPR027417">
    <property type="entry name" value="P-loop_NTPase"/>
</dbReference>
<dbReference type="PROSITE" id="PS51192">
    <property type="entry name" value="HELICASE_ATP_BIND_1"/>
    <property type="match status" value="1"/>
</dbReference>
<keyword evidence="10" id="KW-0539">Nucleus</keyword>
<dbReference type="InterPro" id="IPR038718">
    <property type="entry name" value="SNF2-like_sf"/>
</dbReference>
<feature type="region of interest" description="Disordered" evidence="11">
    <location>
        <begin position="1753"/>
        <end position="1784"/>
    </location>
</feature>
<dbReference type="PROSITE" id="PS51194">
    <property type="entry name" value="HELICASE_CTER"/>
    <property type="match status" value="1"/>
</dbReference>
<dbReference type="GO" id="GO:0000812">
    <property type="term" value="C:Swr1 complex"/>
    <property type="evidence" value="ECO:0007669"/>
    <property type="project" value="TreeGrafter"/>
</dbReference>
<feature type="compositionally biased region" description="Low complexity" evidence="11">
    <location>
        <begin position="18"/>
        <end position="49"/>
    </location>
</feature>
<feature type="compositionally biased region" description="Pro residues" evidence="11">
    <location>
        <begin position="911"/>
        <end position="921"/>
    </location>
</feature>
<dbReference type="SUPFAM" id="SSF52540">
    <property type="entry name" value="P-loop containing nucleoside triphosphate hydrolases"/>
    <property type="match status" value="2"/>
</dbReference>
<feature type="domain" description="HSA" evidence="14">
    <location>
        <begin position="414"/>
        <end position="486"/>
    </location>
</feature>
<keyword evidence="8" id="KW-0238">DNA-binding</keyword>
<organism evidence="15 16">
    <name type="scientific">Umbelopsis vinacea</name>
    <dbReference type="NCBI Taxonomy" id="44442"/>
    <lineage>
        <taxon>Eukaryota</taxon>
        <taxon>Fungi</taxon>
        <taxon>Fungi incertae sedis</taxon>
        <taxon>Mucoromycota</taxon>
        <taxon>Mucoromycotina</taxon>
        <taxon>Umbelopsidomycetes</taxon>
        <taxon>Umbelopsidales</taxon>
        <taxon>Umbelopsidaceae</taxon>
        <taxon>Umbelopsis</taxon>
    </lineage>
</organism>
<reference evidence="15" key="1">
    <citation type="submission" date="2020-12" db="EMBL/GenBank/DDBJ databases">
        <title>Metabolic potential, ecology and presence of endohyphal bacteria is reflected in genomic diversity of Mucoromycotina.</title>
        <authorList>
            <person name="Muszewska A."/>
            <person name="Okrasinska A."/>
            <person name="Steczkiewicz K."/>
            <person name="Drgas O."/>
            <person name="Orlowska M."/>
            <person name="Perlinska-Lenart U."/>
            <person name="Aleksandrzak-Piekarczyk T."/>
            <person name="Szatraj K."/>
            <person name="Zielenkiewicz U."/>
            <person name="Pilsyk S."/>
            <person name="Malc E."/>
            <person name="Mieczkowski P."/>
            <person name="Kruszewska J.S."/>
            <person name="Biernat P."/>
            <person name="Pawlowska J."/>
        </authorList>
    </citation>
    <scope>NUCLEOTIDE SEQUENCE</scope>
    <source>
        <strain evidence="15">WA0000051536</strain>
    </source>
</reference>
<sequence>MADQADQQPSLPTEVTRSESNSPNTTSRRSSARSTGSLTRTRGASGTTAQALASTSRPRSLFDSDGKVTSLNIINPNLSPAASTRRHNKTSDSSSSSKQSSPTSLRQPSGTRGDTPTRSPIVTSKQPTKKLDVAKSRTAPPEQSLQRKKRRKDEPAQSAEILVPALPSTWSKRRRTSPMEHKPAVKQASEPPVKAKATEKRQLNAKAVNSRKSVQKPLTPLEMKRQEVIAQREKELQSVVSHHDSTVREMFFLEVHQNMLDYDPAKWKLNREDRLMQYMQNFDLWSTVTEQLISKTTSATKGISTRRTLSQRRDSLLNMLQDSVGISSAQPGAKGILDPTRRITKFPGITAYRRPVREYPTLEEYLASFVSMEENEDITVEQANDIIVNEASLRDRIDNVKAQGGLNKSLQTALRRQVEPTRGESHHDMLMTQVVSTSKLFHNNSKYRKASAKKVAKAVERYWESLRTQDERLVKEEARRLQRLAKWTAQEVKKKWKVVERVCEARYKEMIQEEQAQRGKRHLDMILEHSEQMLGVRMGELASKHTAETPLGSDIDTPSSYVNGAGSKNLPTEEDDSDLEDPYTWQNGEDEADHFIDDQSSSDDEELGGLEADQDLPIEELLKKYNYPGQAVDDGSQDDDSQHGSNTDVDESIDTSVVQTIREDGTLDDEEDVQSASEQGSSSHVFTSTHTTTVATTEDHDAEFSALASDEDIVIEQDGDSEDDDVEINGLEDDANVPIEELLKRYGYGNHVSTDEDADDEEEDEVSEAEGSETGDAEVDAMEVSDNEITEQTVEQTADKSEITTPVANPEELKLVAEVSKDQAPARRPHDADDDIDIIGVDEDIPGPDDDEAKGASKDIEMVDDSHPGDAGEEDSDGTETEMGDEVTEVSDDDDYQDVDKTMDGKEADPNSPPRSSPAPPTMDEKKSTEQSSQALVESNPSSTSVQPTGTTLSTTTVSTKVPFLLRGTLREYQHVGLDWMASLYANGLNGILADEMGLGKTIQTIALLAYLACEKGIWGPHLVVVPTSVMLNWEMEFKKWLPGFKILTYYGNPKERKEKRLGWSKENAFHVCITSYQLVCHDQTSFRRKAWQYLILDEAHHIKNFRSQRWQVLLNFNAERRLLLTGTPLQNNLMELWSLLYFLMPNGASQSMPMGFANQKEFQEWFSHPVDRMIENEQPQMDEASRAAIQKLHTVLRPYLLRRLKIDVEKQMPAKYEHVVYCRLSKRQRYLYDDFMGRGKTKETLASGNFLSIINCLMQLRKVCNHPDLFEVRPIVTSFAMSDSVQITGSITELLVRRHLISDVDMLRERFNLEFFNFDLTKNESCMSATAGQCMNDLRADPLFEARISHRRQQIATFEARHVNRRTYYDLKQHARAMRLQRAQDKVERLEQMYYINKWRCAHRPMFGTAFIDFCRTATSNSVDRVHETASPRLYFERPDAIESMVVPYDTRVTSGSDIWKRYAFVTPSVLVRDWKALVFDDLSLDVQESLHQLARYDMFHGLRTCLSIAFPDKRLLQYDCGKLQKLDTLLRDLKAGGHRALIFTQMTRVLDVLEIFLNIHGHRYLRLDGATKVEQRQILTERFNNDKRILAFILSTRSGGLGINLTGADTVIFYDSDWNPSMDKQCQDRTHRIGQTRDVHIYRFVTEFTIEENIFKKANQKRMLDNVIIQEGDFTTEYFEKMDWWKDLPEVAGSQQVGKNNLVTATSNVDIEQALLEAEDDETDAKAAIAARREMRMDEREFADTPTQDKVVGTTMSSRSATNSPGPREIGTTFPSEDHPMDTDAIDEEISEKEMQIEVGHVDQYMLRFWEREMFGQYLGFGGLAAPESVQS</sequence>
<evidence type="ECO:0000259" key="14">
    <source>
        <dbReference type="PROSITE" id="PS51204"/>
    </source>
</evidence>
<feature type="region of interest" description="Disordered" evidence="11">
    <location>
        <begin position="746"/>
        <end position="954"/>
    </location>
</feature>
<dbReference type="GO" id="GO:0004386">
    <property type="term" value="F:helicase activity"/>
    <property type="evidence" value="ECO:0007669"/>
    <property type="project" value="UniProtKB-KW"/>
</dbReference>
<dbReference type="CDD" id="cd18003">
    <property type="entry name" value="DEXQc_SRCAP"/>
    <property type="match status" value="1"/>
</dbReference>
<feature type="domain" description="Helicase ATP-binding" evidence="12">
    <location>
        <begin position="982"/>
        <end position="1147"/>
    </location>
</feature>
<dbReference type="Gene3D" id="1.20.120.850">
    <property type="entry name" value="SWI2/SNF2 ATPases, N-terminal domain"/>
    <property type="match status" value="1"/>
</dbReference>